<dbReference type="SUPFAM" id="SSF57756">
    <property type="entry name" value="Retrovirus zinc finger-like domains"/>
    <property type="match status" value="1"/>
</dbReference>
<name>A0A9Q9RWK3_FUSFU</name>
<dbReference type="GO" id="GO:0008270">
    <property type="term" value="F:zinc ion binding"/>
    <property type="evidence" value="ECO:0007669"/>
    <property type="project" value="InterPro"/>
</dbReference>
<feature type="coiled-coil region" evidence="1">
    <location>
        <begin position="119"/>
        <end position="157"/>
    </location>
</feature>
<organism evidence="3 4">
    <name type="scientific">Fusarium fujikuroi</name>
    <name type="common">Bakanae and foot rot disease fungus</name>
    <name type="synonym">Gibberella fujikuroi</name>
    <dbReference type="NCBI Taxonomy" id="5127"/>
    <lineage>
        <taxon>Eukaryota</taxon>
        <taxon>Fungi</taxon>
        <taxon>Dikarya</taxon>
        <taxon>Ascomycota</taxon>
        <taxon>Pezizomycotina</taxon>
        <taxon>Sordariomycetes</taxon>
        <taxon>Hypocreomycetidae</taxon>
        <taxon>Hypocreales</taxon>
        <taxon>Nectriaceae</taxon>
        <taxon>Fusarium</taxon>
        <taxon>Fusarium fujikuroi species complex</taxon>
    </lineage>
</organism>
<comment type="caution">
    <text evidence="3">The sequence shown here is derived from an EMBL/GenBank/DDBJ whole genome shotgun (WGS) entry which is preliminary data.</text>
</comment>
<dbReference type="AlphaFoldDB" id="A0A9Q9RWK3"/>
<dbReference type="EMBL" id="CABFJX010000396">
    <property type="protein sequence ID" value="VTT79412.1"/>
    <property type="molecule type" value="Genomic_DNA"/>
</dbReference>
<sequence length="217" mass="24078">MSTFAEKVAEGVKKATDDATIAAASATALPASPKHKRLAQNELEGDAKKKKNKPNGPWCTWCRKNGHYMAACPDKIEYDKALREEGISLAHVGIQNVTNPLKEQIADLSGRLFVCEAAVTAANQAVKEAKKETKEVKKEAKKEANQLKNELKLSQVKIDLCISWITSADEKDKKKKEKKEKKKEQGQPAGEAMEVETEKEIEKETEKETEVGEEVEE</sequence>
<evidence type="ECO:0000256" key="2">
    <source>
        <dbReference type="SAM" id="MobiDB-lite"/>
    </source>
</evidence>
<evidence type="ECO:0000313" key="3">
    <source>
        <dbReference type="EMBL" id="VTT79412.1"/>
    </source>
</evidence>
<feature type="region of interest" description="Disordered" evidence="2">
    <location>
        <begin position="25"/>
        <end position="56"/>
    </location>
</feature>
<gene>
    <name evidence="3" type="ORF">C2S_2480</name>
</gene>
<dbReference type="Proteomes" id="UP000760494">
    <property type="component" value="Unassembled WGS sequence"/>
</dbReference>
<feature type="compositionally biased region" description="Basic and acidic residues" evidence="2">
    <location>
        <begin position="196"/>
        <end position="210"/>
    </location>
</feature>
<evidence type="ECO:0008006" key="5">
    <source>
        <dbReference type="Google" id="ProtNLM"/>
    </source>
</evidence>
<dbReference type="GO" id="GO:0003676">
    <property type="term" value="F:nucleic acid binding"/>
    <property type="evidence" value="ECO:0007669"/>
    <property type="project" value="InterPro"/>
</dbReference>
<evidence type="ECO:0000256" key="1">
    <source>
        <dbReference type="SAM" id="Coils"/>
    </source>
</evidence>
<proteinExistence type="predicted"/>
<reference evidence="3" key="1">
    <citation type="submission" date="2019-05" db="EMBL/GenBank/DDBJ databases">
        <authorList>
            <person name="Piombo E."/>
        </authorList>
    </citation>
    <scope>NUCLEOTIDE SEQUENCE</scope>
    <source>
        <strain evidence="3">C2S</strain>
    </source>
</reference>
<evidence type="ECO:0000313" key="4">
    <source>
        <dbReference type="Proteomes" id="UP000760494"/>
    </source>
</evidence>
<protein>
    <recommendedName>
        <fullName evidence="5">CCHC-type domain-containing protein</fullName>
    </recommendedName>
</protein>
<accession>A0A9Q9RWK3</accession>
<keyword evidence="1" id="KW-0175">Coiled coil</keyword>
<dbReference type="InterPro" id="IPR036875">
    <property type="entry name" value="Znf_CCHC_sf"/>
</dbReference>
<feature type="region of interest" description="Disordered" evidence="2">
    <location>
        <begin position="170"/>
        <end position="217"/>
    </location>
</feature>